<reference evidence="5" key="1">
    <citation type="submission" date="2020-03" db="EMBL/GenBank/DDBJ databases">
        <authorList>
            <person name="He L."/>
        </authorList>
    </citation>
    <scope>NUCLEOTIDE SEQUENCE</scope>
    <source>
        <strain evidence="5">CkLH20</strain>
    </source>
</reference>
<dbReference type="InterPro" id="IPR027417">
    <property type="entry name" value="P-loop_NTPase"/>
</dbReference>
<feature type="domain" description="NACHT" evidence="4">
    <location>
        <begin position="102"/>
        <end position="243"/>
    </location>
</feature>
<dbReference type="PRINTS" id="PR01415">
    <property type="entry name" value="ANKYRIN"/>
</dbReference>
<evidence type="ECO:0000259" key="4">
    <source>
        <dbReference type="PROSITE" id="PS50837"/>
    </source>
</evidence>
<feature type="repeat" description="ANK" evidence="3">
    <location>
        <begin position="1200"/>
        <end position="1232"/>
    </location>
</feature>
<dbReference type="PROSITE" id="PS50297">
    <property type="entry name" value="ANK_REP_REGION"/>
    <property type="match status" value="4"/>
</dbReference>
<dbReference type="InterPro" id="IPR002110">
    <property type="entry name" value="Ankyrin_rpt"/>
</dbReference>
<accession>A0A9P6I278</accession>
<dbReference type="OrthoDB" id="21416at2759"/>
<dbReference type="SUPFAM" id="SSF52540">
    <property type="entry name" value="P-loop containing nucleoside triphosphate hydrolases"/>
    <property type="match status" value="1"/>
</dbReference>
<dbReference type="Pfam" id="PF12796">
    <property type="entry name" value="Ank_2"/>
    <property type="match status" value="3"/>
</dbReference>
<organism evidence="5 6">
    <name type="scientific">Colletotrichum karsti</name>
    <dbReference type="NCBI Taxonomy" id="1095194"/>
    <lineage>
        <taxon>Eukaryota</taxon>
        <taxon>Fungi</taxon>
        <taxon>Dikarya</taxon>
        <taxon>Ascomycota</taxon>
        <taxon>Pezizomycotina</taxon>
        <taxon>Sordariomycetes</taxon>
        <taxon>Hypocreomycetidae</taxon>
        <taxon>Glomerellales</taxon>
        <taxon>Glomerellaceae</taxon>
        <taxon>Colletotrichum</taxon>
        <taxon>Colletotrichum boninense species complex</taxon>
    </lineage>
</organism>
<evidence type="ECO:0000313" key="5">
    <source>
        <dbReference type="EMBL" id="KAF9870565.1"/>
    </source>
</evidence>
<dbReference type="PROSITE" id="PS50837">
    <property type="entry name" value="NACHT"/>
    <property type="match status" value="1"/>
</dbReference>
<dbReference type="Gene3D" id="1.25.40.20">
    <property type="entry name" value="Ankyrin repeat-containing domain"/>
    <property type="match status" value="9"/>
</dbReference>
<dbReference type="Proteomes" id="UP000781932">
    <property type="component" value="Unassembled WGS sequence"/>
</dbReference>
<evidence type="ECO:0000256" key="1">
    <source>
        <dbReference type="ARBA" id="ARBA00022737"/>
    </source>
</evidence>
<proteinExistence type="predicted"/>
<dbReference type="PROSITE" id="PS50088">
    <property type="entry name" value="ANK_REPEAT"/>
    <property type="match status" value="5"/>
</dbReference>
<evidence type="ECO:0000313" key="6">
    <source>
        <dbReference type="Proteomes" id="UP000781932"/>
    </source>
</evidence>
<keyword evidence="6" id="KW-1185">Reference proteome</keyword>
<sequence length="2085" mass="231852">MASGIFGGIFGADSAKVEANKFSGDDEPVILTRDDVSDFNEDNILPQPAETLDEIRKWLHPTAYDDESSEYNKHISSHLAGTGQWLLASPVFQTWHSIDQHGLLWIRGIPGSGKSVFAATLIHHLAQEGVPVLYFFFRQIIDANNKPVSAIRDWLAQILKFSPPLQLRLKGFLDESRSLESISIADLWSLLRTALSYLPKAYCIVDALDEMNQDDAMEDFLQHLSTLSHWRPSDFKIVITSRPVPSVEIPLRLARSLNIRLEEDMVDADIAVYVRSRLSESAIPPGDHESIQKAVPGRANGLFLYAKLAMDAFLRPGARVKDVLKELPDDLNVMYDKLLREHARRSGVAEPIQRMIMQWVTHANRPMRLLELAEMISFSLKMLRYPEDKRGLKEMKQLVRAACGPLLENLPDETICVVHHSLTEFLNGSTREVDTQGYPILEFGPTHNNLALACLAYLRSGYLDDVEVAKNHFLANAFGRPQGGNVDEKWLSAPLLRYAVSNWHIHAKKAASIGYDQTEVNIVLDKFFFGDNFRKWGYLAGIWHIEDDTTPLLTAIVLGLKDYTKHLLERAKVGEEICVNKDNELCLPYAARQGNEEIVGLLLQYCNDLNTFDHRGFNALHHAAMNNCPGTIVKLLDAGADASVKDLERNDMFHFGGTCRTGNHSGNTAFHRACDRGHEEASASFVPYLRTSEELNVALHTAVRYKMSLVAEKILDNPLADVNARLHPYDGCNDPFHQNGPQSSWDTPLFTACNVTDPQMIKLLLDRGADPNSLKGEPGSKGKSPLHTMAAPWGSYVFDKKAEPQVIIECFELLLAAGANVHQLDQEDNTPLHDARDAITVRILLDAGADPNAFNKLGQTLLHTSDNTEVIQTLLEDSAVRNRLQTTRGDNILLSSLNRNRNQLDKAIQLVEAGAYLHETDANGDGVFHYLARLSEESDKTKRLVESLLSSGGDFNHRNLEGETPLHVLTFKCRLSFGESRTYQDHLFYSLLGAGAQLDLTDKYGQTPLYKMVRDMASSSTGSSSDDRTPEELCQKMTAAGALLQTTDANGYNLLQGYVAYGGLNARFVNYLVGCGINPHHTDEAGNTLWHLALGCERRYYYYREVEYLFDAFIGTGLSPDRPDIDGKTPLHLLGSRKSSQFRDKNGEIPLFHTILGLQKNLNHSDKRGVTVLHLASTFSEWQVRRLLETGADPRKSTHEGLTALHIATKNRQTNIVGMLIEALMSSPAVDEMPSGIDSTDSLGRTPLYYACASGNIETVKLLVQAGAKVQTNSYEGSAWQGCVEYEKLHKEMRAYRNQADLENVMIADQVDLQYNDRDYHTERIHEILDILAKSGGVRVEAIDEAITSAAQQKLDFIVECLLQTRKAIQPTTKYSTVDSAAAACLERIRMRQKSTPGDDLLRPQWPSLESSRAQVLLGLRDPAAAEKRLMEMDALADDGRGMTNLHRLVSGADTAKLARLATPEVISKLESPDWAKQNNRDQGDRYVPPLLIHACSCTERNMDVVQILVESAGVNLNACTQKSTSKPGFFGAVTPGTESDGGSVLHALIRGGSWWQISEALPYLVKAGASMEVRDDNGLTPLNVALEQIGSLTFNRRTVETLIKLGSNVDSVDDKGISCLARASKDAELMRMLLQNGATVTPDAISQVINSKDLETLEAFLSHGADPNIRRVTQEKEESGAQDFFSARNDPFGLNPFSEEARNPSPFFKTESAFEELTDAEAKTMYPLHYVARKTSKTPHNHADRETYEVMARTLVRHGANTCARYRKTTVLHHILKLKCFLWLFQELPAADLEQRDASGETLLLAAAHRENMSVGNSGEPDTDFGITVLGTLAKRGADIHARDYKNQNVLHHLVRRRNPQLDMTNFIIEKAPNLVNQACDNGITPLHLAAWRHLDETMALLDAGADPFARDNEGNTALHYLLWGRWYVTEDGRVEGLRRELFKRLIATGADVNARNVNGESPAFFLFRHSGVTQNGVDEVFTGLEEHVFEFLVEAGVDLTMVNHDQETLLHVVAADKSGSNERSEKRGNMFRYLVDKGLDVLAEDKEQRTPLDIASALGQKHIMALFDKNADAVGTSDIFGGL</sequence>
<evidence type="ECO:0000256" key="2">
    <source>
        <dbReference type="ARBA" id="ARBA00023043"/>
    </source>
</evidence>
<dbReference type="Pfam" id="PF00023">
    <property type="entry name" value="Ank"/>
    <property type="match status" value="1"/>
</dbReference>
<comment type="caution">
    <text evidence="5">The sequence shown here is derived from an EMBL/GenBank/DDBJ whole genome shotgun (WGS) entry which is preliminary data.</text>
</comment>
<feature type="repeat" description="ANK" evidence="3">
    <location>
        <begin position="1578"/>
        <end position="1615"/>
    </location>
</feature>
<feature type="repeat" description="ANK" evidence="3">
    <location>
        <begin position="1243"/>
        <end position="1275"/>
    </location>
</feature>
<evidence type="ECO:0000256" key="3">
    <source>
        <dbReference type="PROSITE-ProRule" id="PRU00023"/>
    </source>
</evidence>
<dbReference type="InterPro" id="IPR056884">
    <property type="entry name" value="NPHP3-like_N"/>
</dbReference>
<feature type="repeat" description="ANK" evidence="3">
    <location>
        <begin position="744"/>
        <end position="776"/>
    </location>
</feature>
<dbReference type="PANTHER" id="PTHR24198:SF165">
    <property type="entry name" value="ANKYRIN REPEAT-CONTAINING PROTEIN-RELATED"/>
    <property type="match status" value="1"/>
</dbReference>
<dbReference type="Pfam" id="PF24883">
    <property type="entry name" value="NPHP3_N"/>
    <property type="match status" value="1"/>
</dbReference>
<protein>
    <submittedName>
        <fullName evidence="5">Ankyrin repeat-containing protein</fullName>
    </submittedName>
</protein>
<dbReference type="RefSeq" id="XP_038740026.1">
    <property type="nucleotide sequence ID" value="XM_038894585.1"/>
</dbReference>
<name>A0A9P6I278_9PEZI</name>
<dbReference type="SMART" id="SM00248">
    <property type="entry name" value="ANK"/>
    <property type="match status" value="24"/>
</dbReference>
<reference evidence="5" key="2">
    <citation type="submission" date="2020-11" db="EMBL/GenBank/DDBJ databases">
        <title>Whole genome sequencing of Colletotrichum sp.</title>
        <authorList>
            <person name="Li H."/>
        </authorList>
    </citation>
    <scope>NUCLEOTIDE SEQUENCE</scope>
    <source>
        <strain evidence="5">CkLH20</strain>
    </source>
</reference>
<keyword evidence="2 3" id="KW-0040">ANK repeat</keyword>
<dbReference type="InterPro" id="IPR007111">
    <property type="entry name" value="NACHT_NTPase"/>
</dbReference>
<dbReference type="PANTHER" id="PTHR24198">
    <property type="entry name" value="ANKYRIN REPEAT AND PROTEIN KINASE DOMAIN-CONTAINING PROTEIN"/>
    <property type="match status" value="1"/>
</dbReference>
<feature type="repeat" description="ANK" evidence="3">
    <location>
        <begin position="615"/>
        <end position="647"/>
    </location>
</feature>
<keyword evidence="1" id="KW-0677">Repeat</keyword>
<dbReference type="Gene3D" id="3.40.50.300">
    <property type="entry name" value="P-loop containing nucleotide triphosphate hydrolases"/>
    <property type="match status" value="1"/>
</dbReference>
<dbReference type="EMBL" id="JAATWM020000052">
    <property type="protein sequence ID" value="KAF9870565.1"/>
    <property type="molecule type" value="Genomic_DNA"/>
</dbReference>
<dbReference type="SUPFAM" id="SSF48403">
    <property type="entry name" value="Ankyrin repeat"/>
    <property type="match status" value="5"/>
</dbReference>
<dbReference type="GeneID" id="62167659"/>
<gene>
    <name evidence="5" type="ORF">CkaCkLH20_11871</name>
</gene>
<dbReference type="InterPro" id="IPR036770">
    <property type="entry name" value="Ankyrin_rpt-contain_sf"/>
</dbReference>